<evidence type="ECO:0000313" key="2">
    <source>
        <dbReference type="EMBL" id="JAE04628.1"/>
    </source>
</evidence>
<feature type="region of interest" description="Disordered" evidence="1">
    <location>
        <begin position="1"/>
        <end position="31"/>
    </location>
</feature>
<sequence length="31" mass="3586">MYLTATSSMVRRSRMRRATPKLPEPMSRTSS</sequence>
<reference evidence="2" key="2">
    <citation type="journal article" date="2015" name="Data Brief">
        <title>Shoot transcriptome of the giant reed, Arundo donax.</title>
        <authorList>
            <person name="Barrero R.A."/>
            <person name="Guerrero F.D."/>
            <person name="Moolhuijzen P."/>
            <person name="Goolsby J.A."/>
            <person name="Tidwell J."/>
            <person name="Bellgard S.E."/>
            <person name="Bellgard M.I."/>
        </authorList>
    </citation>
    <scope>NUCLEOTIDE SEQUENCE</scope>
    <source>
        <tissue evidence="2">Shoot tissue taken approximately 20 cm above the soil surface</tissue>
    </source>
</reference>
<reference evidence="2" key="1">
    <citation type="submission" date="2014-09" db="EMBL/GenBank/DDBJ databases">
        <authorList>
            <person name="Magalhaes I.L.F."/>
            <person name="Oliveira U."/>
            <person name="Santos F.R."/>
            <person name="Vidigal T.H.D.A."/>
            <person name="Brescovit A.D."/>
            <person name="Santos A.J."/>
        </authorList>
    </citation>
    <scope>NUCLEOTIDE SEQUENCE</scope>
    <source>
        <tissue evidence="2">Shoot tissue taken approximately 20 cm above the soil surface</tissue>
    </source>
</reference>
<accession>A0A0A9F8R9</accession>
<protein>
    <submittedName>
        <fullName evidence="2">SAPK8</fullName>
    </submittedName>
</protein>
<proteinExistence type="predicted"/>
<organism evidence="2">
    <name type="scientific">Arundo donax</name>
    <name type="common">Giant reed</name>
    <name type="synonym">Donax arundinaceus</name>
    <dbReference type="NCBI Taxonomy" id="35708"/>
    <lineage>
        <taxon>Eukaryota</taxon>
        <taxon>Viridiplantae</taxon>
        <taxon>Streptophyta</taxon>
        <taxon>Embryophyta</taxon>
        <taxon>Tracheophyta</taxon>
        <taxon>Spermatophyta</taxon>
        <taxon>Magnoliopsida</taxon>
        <taxon>Liliopsida</taxon>
        <taxon>Poales</taxon>
        <taxon>Poaceae</taxon>
        <taxon>PACMAD clade</taxon>
        <taxon>Arundinoideae</taxon>
        <taxon>Arundineae</taxon>
        <taxon>Arundo</taxon>
    </lineage>
</organism>
<name>A0A0A9F8R9_ARUDO</name>
<evidence type="ECO:0000256" key="1">
    <source>
        <dbReference type="SAM" id="MobiDB-lite"/>
    </source>
</evidence>
<feature type="compositionally biased region" description="Low complexity" evidence="1">
    <location>
        <begin position="1"/>
        <end position="10"/>
    </location>
</feature>
<dbReference type="AlphaFoldDB" id="A0A0A9F8R9"/>
<dbReference type="EMBL" id="GBRH01193268">
    <property type="protein sequence ID" value="JAE04628.1"/>
    <property type="molecule type" value="Transcribed_RNA"/>
</dbReference>